<evidence type="ECO:0000313" key="3">
    <source>
        <dbReference type="Proteomes" id="UP000254651"/>
    </source>
</evidence>
<dbReference type="RefSeq" id="WP_066075633.1">
    <property type="nucleotide sequence ID" value="NZ_CP181246.1"/>
</dbReference>
<dbReference type="Proteomes" id="UP000254651">
    <property type="component" value="Unassembled WGS sequence"/>
</dbReference>
<name>A0A378UL30_BERDE</name>
<feature type="coiled-coil region" evidence="1">
    <location>
        <begin position="20"/>
        <end position="47"/>
    </location>
</feature>
<sequence>MKKLIAILMIGLLAACSDPKDILLTKAEDVEKNAEQIKKLSDDEKKLLVAYVFRAEAGQIFGANASDNYGITVGEAIKRQKQFAEEQKVKEEAKKAEEEKARKELEAKRTVLNSAVDVIFVHHEFQQGKYKYDDKVRIALKIINKSDKAITGIKGILTFTDKFDDVLKKVEFKSDFIELDGKLAPGKEFDFSGTVDVNHFIQEDIKFAETPTKDMKFTYEPEVVIFEDGSKLEVGK</sequence>
<keyword evidence="1" id="KW-0175">Coiled coil</keyword>
<keyword evidence="3" id="KW-1185">Reference proteome</keyword>
<dbReference type="EMBL" id="UGQS01000002">
    <property type="protein sequence ID" value="STZ77359.1"/>
    <property type="molecule type" value="Genomic_DNA"/>
</dbReference>
<evidence type="ECO:0000256" key="1">
    <source>
        <dbReference type="SAM" id="Coils"/>
    </source>
</evidence>
<feature type="coiled-coil region" evidence="1">
    <location>
        <begin position="79"/>
        <end position="115"/>
    </location>
</feature>
<evidence type="ECO:0008006" key="4">
    <source>
        <dbReference type="Google" id="ProtNLM"/>
    </source>
</evidence>
<gene>
    <name evidence="2" type="ORF">NCTC10295_02176</name>
</gene>
<evidence type="ECO:0000313" key="2">
    <source>
        <dbReference type="EMBL" id="STZ77359.1"/>
    </source>
</evidence>
<reference evidence="2 3" key="1">
    <citation type="submission" date="2018-06" db="EMBL/GenBank/DDBJ databases">
        <authorList>
            <consortium name="Pathogen Informatics"/>
            <person name="Doyle S."/>
        </authorList>
    </citation>
    <scope>NUCLEOTIDE SEQUENCE [LARGE SCALE GENOMIC DNA]</scope>
    <source>
        <strain evidence="2 3">NCTC10295</strain>
    </source>
</reference>
<proteinExistence type="predicted"/>
<dbReference type="AlphaFoldDB" id="A0A378UL30"/>
<dbReference type="PROSITE" id="PS51257">
    <property type="entry name" value="PROKAR_LIPOPROTEIN"/>
    <property type="match status" value="1"/>
</dbReference>
<accession>A0A378UL30</accession>
<protein>
    <recommendedName>
        <fullName evidence="4">Lipoprotein</fullName>
    </recommendedName>
</protein>
<organism evidence="2 3">
    <name type="scientific">Bergeriella denitrificans</name>
    <name type="common">Neisseria denitrificans</name>
    <dbReference type="NCBI Taxonomy" id="494"/>
    <lineage>
        <taxon>Bacteria</taxon>
        <taxon>Pseudomonadati</taxon>
        <taxon>Pseudomonadota</taxon>
        <taxon>Betaproteobacteria</taxon>
        <taxon>Neisseriales</taxon>
        <taxon>Neisseriaceae</taxon>
        <taxon>Bergeriella</taxon>
    </lineage>
</organism>